<gene>
    <name evidence="3" type="ORF">J4P68_05950</name>
</gene>
<comment type="caution">
    <text evidence="3">The sequence shown here is derived from an EMBL/GenBank/DDBJ whole genome shotgun (WGS) entry which is preliminary data.</text>
</comment>
<evidence type="ECO:0000313" key="4">
    <source>
        <dbReference type="Proteomes" id="UP000692816"/>
    </source>
</evidence>
<protein>
    <recommendedName>
        <fullName evidence="2">TnsA endonuclease N-terminal domain-containing protein</fullName>
    </recommendedName>
</protein>
<dbReference type="RefSeq" id="WP_207831153.1">
    <property type="nucleotide sequence ID" value="NZ_CP088282.1"/>
</dbReference>
<sequence length="185" mass="20611">MDPKVQRFLAQPHRLEMMAGGPRPLVYFPDVRIDYADGTTEIVEVKNTEQELSDPDYAEKLAGAGAVYKALGWGFRVAVAEEEIEIDPIYSNAKAVCADRFALIVRPAVLAIEERFHIDNEVALGKAEEIVAEAARIPLERATAILRAMMCTRRVAVDPRRRIHRDSPVTKPEEAVGSRRRSSGI</sequence>
<dbReference type="EMBL" id="JAGEPA010000001">
    <property type="protein sequence ID" value="MBO1428972.1"/>
    <property type="molecule type" value="Genomic_DNA"/>
</dbReference>
<feature type="region of interest" description="Disordered" evidence="1">
    <location>
        <begin position="162"/>
        <end position="185"/>
    </location>
</feature>
<proteinExistence type="predicted"/>
<name>A0ABS3MC04_9BRAD</name>
<evidence type="ECO:0000313" key="3">
    <source>
        <dbReference type="EMBL" id="MBO1428972.1"/>
    </source>
</evidence>
<organism evidence="3 4">
    <name type="scientific">Bradyrhizobium quebecense</name>
    <dbReference type="NCBI Taxonomy" id="2748629"/>
    <lineage>
        <taxon>Bacteria</taxon>
        <taxon>Pseudomonadati</taxon>
        <taxon>Pseudomonadota</taxon>
        <taxon>Alphaproteobacteria</taxon>
        <taxon>Hyphomicrobiales</taxon>
        <taxon>Nitrobacteraceae</taxon>
        <taxon>Bradyrhizobium</taxon>
    </lineage>
</organism>
<evidence type="ECO:0000256" key="1">
    <source>
        <dbReference type="SAM" id="MobiDB-lite"/>
    </source>
</evidence>
<dbReference type="Proteomes" id="UP000692816">
    <property type="component" value="Unassembled WGS sequence"/>
</dbReference>
<evidence type="ECO:0000259" key="2">
    <source>
        <dbReference type="Pfam" id="PF08722"/>
    </source>
</evidence>
<accession>A0ABS3MC04</accession>
<feature type="domain" description="TnsA endonuclease N-terminal" evidence="2">
    <location>
        <begin position="2"/>
        <end position="77"/>
    </location>
</feature>
<keyword evidence="4" id="KW-1185">Reference proteome</keyword>
<dbReference type="InterPro" id="IPR014833">
    <property type="entry name" value="TnsA_N"/>
</dbReference>
<feature type="compositionally biased region" description="Basic and acidic residues" evidence="1">
    <location>
        <begin position="162"/>
        <end position="177"/>
    </location>
</feature>
<reference evidence="3" key="1">
    <citation type="journal article" date="2021" name="Int. J. Syst. Evol. Microbiol.">
        <title>Bradyrhizobium septentrionale sp. nov. (sv. septentrionale) and Bradyrhizobium quebecense sp. nov. (sv. septentrionale) associated with legumes native to Canada possess rearranged symbiosis genes and numerous insertion sequences.</title>
        <authorList>
            <person name="Bromfield E.S.P."/>
            <person name="Cloutier S."/>
        </authorList>
    </citation>
    <scope>NUCLEOTIDE SEQUENCE</scope>
    <source>
        <strain evidence="3">12S5</strain>
    </source>
</reference>
<dbReference type="Pfam" id="PF08722">
    <property type="entry name" value="Tn7_TnsA-like_N"/>
    <property type="match status" value="1"/>
</dbReference>